<dbReference type="EMBL" id="CAJPVJ010004368">
    <property type="protein sequence ID" value="CAG2168540.1"/>
    <property type="molecule type" value="Genomic_DNA"/>
</dbReference>
<name>A0A7R9LZX8_9ACAR</name>
<sequence>MYSKYIKLFKLVVILILFIVINGVITYNPTINDEMDDRIKESAQRLIDELDTNELTLDYLEDQVKSVCADKHQKYQCLILDMTLQKVVQILNQRIVF</sequence>
<proteinExistence type="predicted"/>
<gene>
    <name evidence="1" type="ORF">ONB1V03_LOCUS8028</name>
</gene>
<evidence type="ECO:0000313" key="2">
    <source>
        <dbReference type="Proteomes" id="UP000728032"/>
    </source>
</evidence>
<evidence type="ECO:0000313" key="1">
    <source>
        <dbReference type="EMBL" id="CAD7650865.1"/>
    </source>
</evidence>
<dbReference type="EMBL" id="OC919193">
    <property type="protein sequence ID" value="CAD7650865.1"/>
    <property type="molecule type" value="Genomic_DNA"/>
</dbReference>
<reference evidence="1" key="1">
    <citation type="submission" date="2020-11" db="EMBL/GenBank/DDBJ databases">
        <authorList>
            <person name="Tran Van P."/>
        </authorList>
    </citation>
    <scope>NUCLEOTIDE SEQUENCE</scope>
</reference>
<dbReference type="Proteomes" id="UP000728032">
    <property type="component" value="Unassembled WGS sequence"/>
</dbReference>
<dbReference type="AlphaFoldDB" id="A0A7R9LZX8"/>
<organism evidence="1">
    <name type="scientific">Oppiella nova</name>
    <dbReference type="NCBI Taxonomy" id="334625"/>
    <lineage>
        <taxon>Eukaryota</taxon>
        <taxon>Metazoa</taxon>
        <taxon>Ecdysozoa</taxon>
        <taxon>Arthropoda</taxon>
        <taxon>Chelicerata</taxon>
        <taxon>Arachnida</taxon>
        <taxon>Acari</taxon>
        <taxon>Acariformes</taxon>
        <taxon>Sarcoptiformes</taxon>
        <taxon>Oribatida</taxon>
        <taxon>Brachypylina</taxon>
        <taxon>Oppioidea</taxon>
        <taxon>Oppiidae</taxon>
        <taxon>Oppiella</taxon>
    </lineage>
</organism>
<accession>A0A7R9LZX8</accession>
<protein>
    <submittedName>
        <fullName evidence="1">Uncharacterized protein</fullName>
    </submittedName>
</protein>
<keyword evidence="2" id="KW-1185">Reference proteome</keyword>